<feature type="transmembrane region" description="Helical" evidence="7">
    <location>
        <begin position="46"/>
        <end position="70"/>
    </location>
</feature>
<sequence>MEANKQTLFGKDFTLVVIGQIISLFGNAILRFALPLYLLRETGSSSLFGAVTACSFIPMILFSLVGGVLADRMNKRNIMVGLDFGTAGLILIFYLLHGLMPIVPLMIVCLMVLYGISGTYQPSVQASIPVLVEREQLMQANAVINMVSTLSSLLGPVIGGVLFGTWGLTPILLVSIGCFISSAVMEIFIRIPVERQQTREGLFSIIRGDLRESWRFVHDEKPVFIPVVVILALFNMVLSAAIIVGIPVMVVNILGMSDVMLGITQGALGLGGLAGGCLTGILGSRWKLGKSHWLLVICSVTAAFMGLGLCSFVPKFWGYILISAMSFLTMAVSTLFTIQMCAAVQRQSPSHLLGKIMASIMAVVNCASPLGQAAYGVLFDACKNIPQAVMFGAALIAFLLSMYSKHAFLQLERGEHSHECRLEKCASSEAN</sequence>
<feature type="transmembrane region" description="Helical" evidence="7">
    <location>
        <begin position="223"/>
        <end position="253"/>
    </location>
</feature>
<dbReference type="InterPro" id="IPR020846">
    <property type="entry name" value="MFS_dom"/>
</dbReference>
<evidence type="ECO:0000259" key="8">
    <source>
        <dbReference type="PROSITE" id="PS50850"/>
    </source>
</evidence>
<dbReference type="Gene3D" id="1.20.1250.20">
    <property type="entry name" value="MFS general substrate transporter like domains"/>
    <property type="match status" value="1"/>
</dbReference>
<feature type="transmembrane region" description="Helical" evidence="7">
    <location>
        <begin position="169"/>
        <end position="189"/>
    </location>
</feature>
<feature type="transmembrane region" description="Helical" evidence="7">
    <location>
        <begin position="102"/>
        <end position="121"/>
    </location>
</feature>
<dbReference type="InterPro" id="IPR022324">
    <property type="entry name" value="Bacilysin_exporter_BacE_put"/>
</dbReference>
<comment type="subcellular location">
    <subcellularLocation>
        <location evidence="1">Cell membrane</location>
        <topology evidence="1">Multi-pass membrane protein</topology>
    </subcellularLocation>
</comment>
<evidence type="ECO:0000256" key="7">
    <source>
        <dbReference type="SAM" id="Phobius"/>
    </source>
</evidence>
<feature type="domain" description="Major facilitator superfamily (MFS) profile" evidence="8">
    <location>
        <begin position="1"/>
        <end position="194"/>
    </location>
</feature>
<dbReference type="EMBL" id="CP102290">
    <property type="protein sequence ID" value="UWP57953.1"/>
    <property type="molecule type" value="Genomic_DNA"/>
</dbReference>
<keyword evidence="6 7" id="KW-0472">Membrane</keyword>
<accession>A0ABY5VDC6</accession>
<name>A0ABY5VDC6_9FIRM</name>
<evidence type="ECO:0000256" key="3">
    <source>
        <dbReference type="ARBA" id="ARBA00022475"/>
    </source>
</evidence>
<reference evidence="9" key="1">
    <citation type="journal article" date="2022" name="Cell">
        <title>Design, construction, and in vivo augmentation of a complex gut microbiome.</title>
        <authorList>
            <person name="Cheng A.G."/>
            <person name="Ho P.Y."/>
            <person name="Aranda-Diaz A."/>
            <person name="Jain S."/>
            <person name="Yu F.B."/>
            <person name="Meng X."/>
            <person name="Wang M."/>
            <person name="Iakiviak M."/>
            <person name="Nagashima K."/>
            <person name="Zhao A."/>
            <person name="Murugkar P."/>
            <person name="Patil A."/>
            <person name="Atabakhsh K."/>
            <person name="Weakley A."/>
            <person name="Yan J."/>
            <person name="Brumbaugh A.R."/>
            <person name="Higginbottom S."/>
            <person name="Dimas A."/>
            <person name="Shiver A.L."/>
            <person name="Deutschbauer A."/>
            <person name="Neff N."/>
            <person name="Sonnenburg J.L."/>
            <person name="Huang K.C."/>
            <person name="Fischbach M.A."/>
        </authorList>
    </citation>
    <scope>NUCLEOTIDE SEQUENCE</scope>
    <source>
        <strain evidence="9">DSM 19829</strain>
    </source>
</reference>
<gene>
    <name evidence="9" type="ORF">NQ502_11145</name>
</gene>
<keyword evidence="5 7" id="KW-1133">Transmembrane helix</keyword>
<evidence type="ECO:0000313" key="9">
    <source>
        <dbReference type="EMBL" id="UWP57953.1"/>
    </source>
</evidence>
<dbReference type="PROSITE" id="PS50850">
    <property type="entry name" value="MFS"/>
    <property type="match status" value="1"/>
</dbReference>
<feature type="transmembrane region" description="Helical" evidence="7">
    <location>
        <begin position="385"/>
        <end position="403"/>
    </location>
</feature>
<dbReference type="InterPro" id="IPR036259">
    <property type="entry name" value="MFS_trans_sf"/>
</dbReference>
<feature type="transmembrane region" description="Helical" evidence="7">
    <location>
        <begin position="77"/>
        <end position="96"/>
    </location>
</feature>
<feature type="transmembrane region" description="Helical" evidence="7">
    <location>
        <begin position="293"/>
        <end position="314"/>
    </location>
</feature>
<evidence type="ECO:0000256" key="5">
    <source>
        <dbReference type="ARBA" id="ARBA00022989"/>
    </source>
</evidence>
<dbReference type="RefSeq" id="WP_044983210.1">
    <property type="nucleotide sequence ID" value="NZ_CABLBR010000011.1"/>
</dbReference>
<dbReference type="PANTHER" id="PTHR43266:SF9">
    <property type="entry name" value="PERMEASE, MAJOR FACILITATOR SUPERFAMILY-RELATED"/>
    <property type="match status" value="1"/>
</dbReference>
<dbReference type="PRINTS" id="PR01988">
    <property type="entry name" value="EXPORTERBACE"/>
</dbReference>
<dbReference type="Pfam" id="PF07690">
    <property type="entry name" value="MFS_1"/>
    <property type="match status" value="1"/>
</dbReference>
<evidence type="ECO:0000256" key="4">
    <source>
        <dbReference type="ARBA" id="ARBA00022692"/>
    </source>
</evidence>
<organism evidence="9 10">
    <name type="scientific">Ruminococcus gauvreauii</name>
    <dbReference type="NCBI Taxonomy" id="438033"/>
    <lineage>
        <taxon>Bacteria</taxon>
        <taxon>Bacillati</taxon>
        <taxon>Bacillota</taxon>
        <taxon>Clostridia</taxon>
        <taxon>Eubacteriales</taxon>
        <taxon>Oscillospiraceae</taxon>
        <taxon>Ruminococcus</taxon>
    </lineage>
</organism>
<feature type="transmembrane region" description="Helical" evidence="7">
    <location>
        <begin position="356"/>
        <end position="379"/>
    </location>
</feature>
<dbReference type="Proteomes" id="UP001060164">
    <property type="component" value="Chromosome"/>
</dbReference>
<feature type="transmembrane region" description="Helical" evidence="7">
    <location>
        <begin position="12"/>
        <end position="34"/>
    </location>
</feature>
<keyword evidence="4 7" id="KW-0812">Transmembrane</keyword>
<feature type="transmembrane region" description="Helical" evidence="7">
    <location>
        <begin position="142"/>
        <end position="163"/>
    </location>
</feature>
<feature type="transmembrane region" description="Helical" evidence="7">
    <location>
        <begin position="320"/>
        <end position="344"/>
    </location>
</feature>
<evidence type="ECO:0000256" key="6">
    <source>
        <dbReference type="ARBA" id="ARBA00023136"/>
    </source>
</evidence>
<dbReference type="CDD" id="cd06173">
    <property type="entry name" value="MFS_MefA_like"/>
    <property type="match status" value="1"/>
</dbReference>
<keyword evidence="2" id="KW-0813">Transport</keyword>
<evidence type="ECO:0000256" key="1">
    <source>
        <dbReference type="ARBA" id="ARBA00004651"/>
    </source>
</evidence>
<dbReference type="SUPFAM" id="SSF103473">
    <property type="entry name" value="MFS general substrate transporter"/>
    <property type="match status" value="1"/>
</dbReference>
<feature type="transmembrane region" description="Helical" evidence="7">
    <location>
        <begin position="259"/>
        <end position="281"/>
    </location>
</feature>
<protein>
    <submittedName>
        <fullName evidence="9">MFS transporter</fullName>
    </submittedName>
</protein>
<evidence type="ECO:0000256" key="2">
    <source>
        <dbReference type="ARBA" id="ARBA00022448"/>
    </source>
</evidence>
<dbReference type="PANTHER" id="PTHR43266">
    <property type="entry name" value="MACROLIDE-EFFLUX PROTEIN"/>
    <property type="match status" value="1"/>
</dbReference>
<proteinExistence type="predicted"/>
<keyword evidence="3" id="KW-1003">Cell membrane</keyword>
<dbReference type="InterPro" id="IPR011701">
    <property type="entry name" value="MFS"/>
</dbReference>
<keyword evidence="10" id="KW-1185">Reference proteome</keyword>
<evidence type="ECO:0000313" key="10">
    <source>
        <dbReference type="Proteomes" id="UP001060164"/>
    </source>
</evidence>